<name>A0AA38KW92_9AGAR</name>
<reference evidence="2" key="1">
    <citation type="submission" date="2022-08" db="EMBL/GenBank/DDBJ databases">
        <authorList>
            <consortium name="DOE Joint Genome Institute"/>
            <person name="Min B."/>
            <person name="Riley R."/>
            <person name="Sierra-Patev S."/>
            <person name="Naranjo-Ortiz M."/>
            <person name="Looney B."/>
            <person name="Konkel Z."/>
            <person name="Slot J.C."/>
            <person name="Sakamoto Y."/>
            <person name="Steenwyk J.L."/>
            <person name="Rokas A."/>
            <person name="Carro J."/>
            <person name="Camarero S."/>
            <person name="Ferreira P."/>
            <person name="Molpeceres G."/>
            <person name="Ruiz-Duenas F.J."/>
            <person name="Serrano A."/>
            <person name="Henrissat B."/>
            <person name="Drula E."/>
            <person name="Hughes K.W."/>
            <person name="Mata J.L."/>
            <person name="Ishikawa N.K."/>
            <person name="Vargas-Isla R."/>
            <person name="Ushijima S."/>
            <person name="Smith C.A."/>
            <person name="Ahrendt S."/>
            <person name="Andreopoulos W."/>
            <person name="He G."/>
            <person name="Labutti K."/>
            <person name="Lipzen A."/>
            <person name="Ng V."/>
            <person name="Sandor L."/>
            <person name="Barry K."/>
            <person name="Martinez A.T."/>
            <person name="Xiao Y."/>
            <person name="Gibbons J.G."/>
            <person name="Terashima K."/>
            <person name="Hibbett D.S."/>
            <person name="Grigoriev I.V."/>
        </authorList>
    </citation>
    <scope>NUCLEOTIDE SEQUENCE</scope>
    <source>
        <strain evidence="2">TFB10291</strain>
    </source>
</reference>
<evidence type="ECO:0000313" key="2">
    <source>
        <dbReference type="EMBL" id="KAJ3780053.1"/>
    </source>
</evidence>
<accession>A0AA38KW92</accession>
<dbReference type="Proteomes" id="UP001163798">
    <property type="component" value="Unassembled WGS sequence"/>
</dbReference>
<dbReference type="EMBL" id="MU793958">
    <property type="protein sequence ID" value="KAJ3780053.1"/>
    <property type="molecule type" value="Genomic_DNA"/>
</dbReference>
<keyword evidence="1" id="KW-0175">Coiled coil</keyword>
<sequence>MGQYWKIINIDYQETTGHLGKLGEFFWYDSDLITSLLIAPVIPPRFQSIPPVSQARVSKVMTSRSTATLLTLPVELLRAIAEELMDDYLALICFSVTCVSMWEVTQPVRYNLLQSVLNYRSWAGSRIILLGDHARALPEGTLTDEEIEELVSNNEEEEELENDIANLGRYLNDASDYFQRASLKLIFFDDEEVSLRKNPSLYMQLMYLPPPFRYWLSFFWEQFMPKRTEGDSWVVRNFTKREFVAKSRSRHLTSVLFSLIGCSDKSLSMLGGDWLVDGAWAGDSIDITLASIHEQEHGNETDWKDITAEVKQKLEILASKESRPFEF</sequence>
<protein>
    <submittedName>
        <fullName evidence="2">Uncharacterized protein</fullName>
    </submittedName>
</protein>
<gene>
    <name evidence="2" type="ORF">GGU10DRAFT_370031</name>
</gene>
<dbReference type="AlphaFoldDB" id="A0AA38KW92"/>
<organism evidence="2 3">
    <name type="scientific">Lentinula aff. detonsa</name>
    <dbReference type="NCBI Taxonomy" id="2804958"/>
    <lineage>
        <taxon>Eukaryota</taxon>
        <taxon>Fungi</taxon>
        <taxon>Dikarya</taxon>
        <taxon>Basidiomycota</taxon>
        <taxon>Agaricomycotina</taxon>
        <taxon>Agaricomycetes</taxon>
        <taxon>Agaricomycetidae</taxon>
        <taxon>Agaricales</taxon>
        <taxon>Marasmiineae</taxon>
        <taxon>Omphalotaceae</taxon>
        <taxon>Lentinula</taxon>
    </lineage>
</organism>
<feature type="non-terminal residue" evidence="2">
    <location>
        <position position="1"/>
    </location>
</feature>
<proteinExistence type="predicted"/>
<keyword evidence="3" id="KW-1185">Reference proteome</keyword>
<evidence type="ECO:0000313" key="3">
    <source>
        <dbReference type="Proteomes" id="UP001163798"/>
    </source>
</evidence>
<comment type="caution">
    <text evidence="2">The sequence shown here is derived from an EMBL/GenBank/DDBJ whole genome shotgun (WGS) entry which is preliminary data.</text>
</comment>
<feature type="coiled-coil region" evidence="1">
    <location>
        <begin position="143"/>
        <end position="173"/>
    </location>
</feature>
<evidence type="ECO:0000256" key="1">
    <source>
        <dbReference type="SAM" id="Coils"/>
    </source>
</evidence>